<evidence type="ECO:0000313" key="2">
    <source>
        <dbReference type="EMBL" id="TKB50594.1"/>
    </source>
</evidence>
<dbReference type="OrthoDB" id="1115105at2"/>
<name>A0A4U1BHP9_9GAMM</name>
<dbReference type="AlphaFoldDB" id="A0A4U1BHP9"/>
<feature type="domain" description="SnoaL-like" evidence="1">
    <location>
        <begin position="22"/>
        <end position="115"/>
    </location>
</feature>
<reference evidence="2 3" key="1">
    <citation type="submission" date="2019-04" db="EMBL/GenBank/DDBJ databases">
        <authorList>
            <person name="Hwang J.C."/>
        </authorList>
    </citation>
    <scope>NUCLEOTIDE SEQUENCE [LARGE SCALE GENOMIC DNA]</scope>
    <source>
        <strain evidence="2 3">IMCC35001</strain>
    </source>
</reference>
<proteinExistence type="predicted"/>
<dbReference type="Proteomes" id="UP000305674">
    <property type="component" value="Unassembled WGS sequence"/>
</dbReference>
<organism evidence="2 3">
    <name type="scientific">Ferrimonas sediminicola</name>
    <dbReference type="NCBI Taxonomy" id="2569538"/>
    <lineage>
        <taxon>Bacteria</taxon>
        <taxon>Pseudomonadati</taxon>
        <taxon>Pseudomonadota</taxon>
        <taxon>Gammaproteobacteria</taxon>
        <taxon>Alteromonadales</taxon>
        <taxon>Ferrimonadaceae</taxon>
        <taxon>Ferrimonas</taxon>
    </lineage>
</organism>
<evidence type="ECO:0000313" key="3">
    <source>
        <dbReference type="Proteomes" id="UP000305674"/>
    </source>
</evidence>
<dbReference type="Pfam" id="PF12680">
    <property type="entry name" value="SnoaL_2"/>
    <property type="match status" value="1"/>
</dbReference>
<comment type="caution">
    <text evidence="2">The sequence shown here is derived from an EMBL/GenBank/DDBJ whole genome shotgun (WGS) entry which is preliminary data.</text>
</comment>
<dbReference type="SUPFAM" id="SSF54427">
    <property type="entry name" value="NTF2-like"/>
    <property type="match status" value="1"/>
</dbReference>
<evidence type="ECO:0000259" key="1">
    <source>
        <dbReference type="Pfam" id="PF12680"/>
    </source>
</evidence>
<gene>
    <name evidence="2" type="ORF">FCL40_05440</name>
</gene>
<dbReference type="EMBL" id="SWCI01000002">
    <property type="protein sequence ID" value="TKB50594.1"/>
    <property type="molecule type" value="Genomic_DNA"/>
</dbReference>
<dbReference type="Gene3D" id="3.10.450.50">
    <property type="match status" value="1"/>
</dbReference>
<dbReference type="InterPro" id="IPR032710">
    <property type="entry name" value="NTF2-like_dom_sf"/>
</dbReference>
<keyword evidence="3" id="KW-1185">Reference proteome</keyword>
<accession>A0A4U1BHP9</accession>
<dbReference type="InterPro" id="IPR037401">
    <property type="entry name" value="SnoaL-like"/>
</dbReference>
<dbReference type="RefSeq" id="WP_136852110.1">
    <property type="nucleotide sequence ID" value="NZ_SWCI01000002.1"/>
</dbReference>
<protein>
    <submittedName>
        <fullName evidence="2">Nuclear transport factor 2 family protein</fullName>
    </submittedName>
</protein>
<sequence length="152" mass="17632">MSPTPQVAHVDPAALLLRRFVALYQQLDHGQLHRLGEVYHPQISFIDPLHRVEGLPALTHYFDGLYRRLKQCRVQIHDQLVQGDQAALYWTMEFNHPSLNHGDTVRLEGHSHLKFGALIHYHRDYFDAGQMLYEQLPLLGSVIRRVKLRVAP</sequence>